<comment type="caution">
    <text evidence="11">The sequence shown here is derived from an EMBL/GenBank/DDBJ whole genome shotgun (WGS) entry which is preliminary data.</text>
</comment>
<dbReference type="GO" id="GO:0046872">
    <property type="term" value="F:metal ion binding"/>
    <property type="evidence" value="ECO:0007669"/>
    <property type="project" value="UniProtKB-KW"/>
</dbReference>
<dbReference type="GO" id="GO:0006284">
    <property type="term" value="P:base-excision repair"/>
    <property type="evidence" value="ECO:0007669"/>
    <property type="project" value="InterPro"/>
</dbReference>
<proteinExistence type="inferred from homology"/>
<dbReference type="AlphaFoldDB" id="A0A4Y9ETS2"/>
<evidence type="ECO:0000256" key="1">
    <source>
        <dbReference type="ARBA" id="ARBA00022485"/>
    </source>
</evidence>
<keyword evidence="7" id="KW-0234">DNA repair</keyword>
<feature type="domain" description="Uracil-DNA glycosylase-like" evidence="10">
    <location>
        <begin position="42"/>
        <end position="213"/>
    </location>
</feature>
<dbReference type="SMART" id="SM00987">
    <property type="entry name" value="UreE_C"/>
    <property type="match status" value="1"/>
</dbReference>
<evidence type="ECO:0000256" key="8">
    <source>
        <dbReference type="ARBA" id="ARBA00023779"/>
    </source>
</evidence>
<evidence type="ECO:0000256" key="3">
    <source>
        <dbReference type="ARBA" id="ARBA00022763"/>
    </source>
</evidence>
<dbReference type="SUPFAM" id="SSF52141">
    <property type="entry name" value="Uracil-DNA glycosylase-like"/>
    <property type="match status" value="1"/>
</dbReference>
<dbReference type="SMART" id="SM00986">
    <property type="entry name" value="UDG"/>
    <property type="match status" value="1"/>
</dbReference>
<dbReference type="GO" id="GO:0051539">
    <property type="term" value="F:4 iron, 4 sulfur cluster binding"/>
    <property type="evidence" value="ECO:0007669"/>
    <property type="project" value="UniProtKB-KW"/>
</dbReference>
<dbReference type="RefSeq" id="WP_135245345.1">
    <property type="nucleotide sequence ID" value="NZ_SIHO01000001.1"/>
</dbReference>
<dbReference type="InterPro" id="IPR044147">
    <property type="entry name" value="UdgB-like"/>
</dbReference>
<dbReference type="GO" id="GO:0004844">
    <property type="term" value="F:uracil DNA N-glycosylase activity"/>
    <property type="evidence" value="ECO:0007669"/>
    <property type="project" value="InterPro"/>
</dbReference>
<dbReference type="InterPro" id="IPR051536">
    <property type="entry name" value="UDG_Type-4/5"/>
</dbReference>
<name>A0A4Y9ETS2_9SPHN</name>
<keyword evidence="1" id="KW-0004">4Fe-4S</keyword>
<accession>A0A4Y9ETS2</accession>
<dbReference type="Gene3D" id="3.40.470.10">
    <property type="entry name" value="Uracil-DNA glycosylase-like domain"/>
    <property type="match status" value="1"/>
</dbReference>
<evidence type="ECO:0000256" key="2">
    <source>
        <dbReference type="ARBA" id="ARBA00022723"/>
    </source>
</evidence>
<keyword evidence="4" id="KW-0378">Hydrolase</keyword>
<dbReference type="InterPro" id="IPR005122">
    <property type="entry name" value="Uracil-DNA_glycosylase-like"/>
</dbReference>
<evidence type="ECO:0000256" key="5">
    <source>
        <dbReference type="ARBA" id="ARBA00023004"/>
    </source>
</evidence>
<dbReference type="InterPro" id="IPR036895">
    <property type="entry name" value="Uracil-DNA_glycosylase-like_sf"/>
</dbReference>
<evidence type="ECO:0000256" key="4">
    <source>
        <dbReference type="ARBA" id="ARBA00022801"/>
    </source>
</evidence>
<dbReference type="PANTHER" id="PTHR33693">
    <property type="entry name" value="TYPE-5 URACIL-DNA GLYCOSYLASE"/>
    <property type="match status" value="1"/>
</dbReference>
<evidence type="ECO:0000256" key="6">
    <source>
        <dbReference type="ARBA" id="ARBA00023014"/>
    </source>
</evidence>
<evidence type="ECO:0000313" key="12">
    <source>
        <dbReference type="Proteomes" id="UP000297737"/>
    </source>
</evidence>
<keyword evidence="3" id="KW-0227">DNA damage</keyword>
<evidence type="ECO:0000313" key="11">
    <source>
        <dbReference type="EMBL" id="TFU06619.1"/>
    </source>
</evidence>
<keyword evidence="6" id="KW-0411">Iron-sulfur</keyword>
<reference evidence="11 12" key="1">
    <citation type="submission" date="2019-02" db="EMBL/GenBank/DDBJ databases">
        <title>Polymorphobacter sp. isolated from the lake at the Tibet of China.</title>
        <authorList>
            <person name="Li A."/>
        </authorList>
    </citation>
    <scope>NUCLEOTIDE SEQUENCE [LARGE SCALE GENOMIC DNA]</scope>
    <source>
        <strain evidence="11 12">DJ1R-1</strain>
    </source>
</reference>
<dbReference type="GO" id="GO:0033958">
    <property type="term" value="F:DNA-deoxyinosine glycosylase activity"/>
    <property type="evidence" value="ECO:0007669"/>
    <property type="project" value="InterPro"/>
</dbReference>
<dbReference type="PANTHER" id="PTHR33693:SF3">
    <property type="entry name" value="TYPE-5 URACIL-DNA GLYCOSYLASE"/>
    <property type="match status" value="1"/>
</dbReference>
<dbReference type="Pfam" id="PF03167">
    <property type="entry name" value="UDG"/>
    <property type="match status" value="1"/>
</dbReference>
<dbReference type="OrthoDB" id="9787663at2"/>
<keyword evidence="12" id="KW-1185">Reference proteome</keyword>
<protein>
    <recommendedName>
        <fullName evidence="9">Type-5 uracil-DNA glycosylase</fullName>
    </recommendedName>
</protein>
<evidence type="ECO:0000256" key="7">
    <source>
        <dbReference type="ARBA" id="ARBA00023204"/>
    </source>
</evidence>
<keyword evidence="5" id="KW-0408">Iron</keyword>
<gene>
    <name evidence="11" type="ORF">EUV02_02650</name>
</gene>
<sequence>MDATAEPFPADPPRDCDRCPRLVDYRAANAAAHPDAFNAPVPGWGDSGGWLAVVGLAPGLNGAGRTGRPFTGDASGDLLHATLAKFGLSNGAYAGAADDGLELHGVFITNALRCVPPGNKPGSAEIHACRPFLAAQLAGLANLQVVVALGEIAHQSAVKACGGKLPKAPFGHGNVHRLHGQRFGAVTLIDSFHPSRLNTSTGRLTPEMFDAVFEAALAAR</sequence>
<dbReference type="Proteomes" id="UP000297737">
    <property type="component" value="Unassembled WGS sequence"/>
</dbReference>
<keyword evidence="2" id="KW-0479">Metal-binding</keyword>
<comment type="similarity">
    <text evidence="8">Belongs to the uracil-DNA glycosylase (UDG) superfamily. Type 5 (UDGb) family.</text>
</comment>
<evidence type="ECO:0000256" key="9">
    <source>
        <dbReference type="ARBA" id="ARBA00023887"/>
    </source>
</evidence>
<dbReference type="CDD" id="cd10031">
    <property type="entry name" value="UDG-F5_TTUDGB_like"/>
    <property type="match status" value="1"/>
</dbReference>
<dbReference type="EMBL" id="SIHO01000001">
    <property type="protein sequence ID" value="TFU06619.1"/>
    <property type="molecule type" value="Genomic_DNA"/>
</dbReference>
<organism evidence="11 12">
    <name type="scientific">Glacieibacterium arshaanense</name>
    <dbReference type="NCBI Taxonomy" id="2511025"/>
    <lineage>
        <taxon>Bacteria</taxon>
        <taxon>Pseudomonadati</taxon>
        <taxon>Pseudomonadota</taxon>
        <taxon>Alphaproteobacteria</taxon>
        <taxon>Sphingomonadales</taxon>
        <taxon>Sphingosinicellaceae</taxon>
        <taxon>Glacieibacterium</taxon>
    </lineage>
</organism>
<evidence type="ECO:0000259" key="10">
    <source>
        <dbReference type="SMART" id="SM00986"/>
    </source>
</evidence>